<name>A0ABY7CG30_9BASI</name>
<dbReference type="Proteomes" id="UP001164743">
    <property type="component" value="Chromosome 3A"/>
</dbReference>
<keyword evidence="3" id="KW-1185">Reference proteome</keyword>
<dbReference type="EMBL" id="CP110423">
    <property type="protein sequence ID" value="WAQ82892.1"/>
    <property type="molecule type" value="Genomic_DNA"/>
</dbReference>
<feature type="signal peptide" evidence="1">
    <location>
        <begin position="1"/>
        <end position="19"/>
    </location>
</feature>
<evidence type="ECO:0000313" key="2">
    <source>
        <dbReference type="EMBL" id="WAQ82892.1"/>
    </source>
</evidence>
<accession>A0ABY7CG30</accession>
<reference evidence="2" key="1">
    <citation type="submission" date="2022-10" db="EMBL/GenBank/DDBJ databases">
        <title>Puccinia triticina Genome sequencing and assembly.</title>
        <authorList>
            <person name="Li C."/>
        </authorList>
    </citation>
    <scope>NUCLEOTIDE SEQUENCE</scope>
    <source>
        <strain evidence="2">Pt15</strain>
    </source>
</reference>
<feature type="chain" id="PRO_5046801203" evidence="1">
    <location>
        <begin position="20"/>
        <end position="99"/>
    </location>
</feature>
<gene>
    <name evidence="2" type="ORF">PtA15_3A257</name>
</gene>
<protein>
    <submittedName>
        <fullName evidence="2">Uncharacterized protein</fullName>
    </submittedName>
</protein>
<evidence type="ECO:0000313" key="3">
    <source>
        <dbReference type="Proteomes" id="UP001164743"/>
    </source>
</evidence>
<sequence length="99" mass="11005">MNFPRLIAVVSTASWVALGADQAPAPKPEAPKPFPCKDAQKNSPWCQMDVYRKDEKNHRGLFLGTDNSSPQDPKDKNEMATFQDLKNNCLDPRGANFGE</sequence>
<evidence type="ECO:0000256" key="1">
    <source>
        <dbReference type="SAM" id="SignalP"/>
    </source>
</evidence>
<organism evidence="2 3">
    <name type="scientific">Puccinia triticina</name>
    <dbReference type="NCBI Taxonomy" id="208348"/>
    <lineage>
        <taxon>Eukaryota</taxon>
        <taxon>Fungi</taxon>
        <taxon>Dikarya</taxon>
        <taxon>Basidiomycota</taxon>
        <taxon>Pucciniomycotina</taxon>
        <taxon>Pucciniomycetes</taxon>
        <taxon>Pucciniales</taxon>
        <taxon>Pucciniaceae</taxon>
        <taxon>Puccinia</taxon>
    </lineage>
</organism>
<keyword evidence="1" id="KW-0732">Signal</keyword>
<dbReference type="RefSeq" id="XP_053018447.1">
    <property type="nucleotide sequence ID" value="XM_053167207.1"/>
</dbReference>
<dbReference type="GeneID" id="77808102"/>
<proteinExistence type="predicted"/>